<comment type="caution">
    <text evidence="1">The sequence shown here is derived from an EMBL/GenBank/DDBJ whole genome shotgun (WGS) entry which is preliminary data.</text>
</comment>
<dbReference type="AlphaFoldDB" id="U1SLG8"/>
<evidence type="ECO:0000313" key="1">
    <source>
        <dbReference type="EMBL" id="ERH31507.1"/>
    </source>
</evidence>
<accession>U1SLG8</accession>
<organism evidence="1 2">
    <name type="scientific">Alloscardovia omnicolens F0580</name>
    <dbReference type="NCBI Taxonomy" id="1321816"/>
    <lineage>
        <taxon>Bacteria</taxon>
        <taxon>Bacillati</taxon>
        <taxon>Actinomycetota</taxon>
        <taxon>Actinomycetes</taxon>
        <taxon>Bifidobacteriales</taxon>
        <taxon>Bifidobacteriaceae</taxon>
        <taxon>Alloscardovia</taxon>
    </lineage>
</organism>
<evidence type="ECO:0000313" key="2">
    <source>
        <dbReference type="Proteomes" id="UP000016519"/>
    </source>
</evidence>
<gene>
    <name evidence="1" type="ORF">HMPREF9244_00377</name>
</gene>
<evidence type="ECO:0008006" key="3">
    <source>
        <dbReference type="Google" id="ProtNLM"/>
    </source>
</evidence>
<dbReference type="EMBL" id="AWSI01000012">
    <property type="protein sequence ID" value="ERH31507.1"/>
    <property type="molecule type" value="Genomic_DNA"/>
</dbReference>
<protein>
    <recommendedName>
        <fullName evidence="3">Hemagglutinin</fullName>
    </recommendedName>
</protein>
<dbReference type="Proteomes" id="UP000016519">
    <property type="component" value="Unassembled WGS sequence"/>
</dbReference>
<dbReference type="HOGENOM" id="CLU_062771_0_0_11"/>
<dbReference type="RefSeq" id="WP_021617525.1">
    <property type="nucleotide sequence ID" value="NZ_KE952643.1"/>
</dbReference>
<dbReference type="STRING" id="419015.HMPREF3214_01368"/>
<dbReference type="PATRIC" id="fig|1321816.3.peg.324"/>
<proteinExistence type="predicted"/>
<keyword evidence="2" id="KW-1185">Reference proteome</keyword>
<dbReference type="GeneID" id="35868051"/>
<reference evidence="1 2" key="1">
    <citation type="submission" date="2013-08" db="EMBL/GenBank/DDBJ databases">
        <authorList>
            <person name="Weinstock G."/>
            <person name="Sodergren E."/>
            <person name="Wylie T."/>
            <person name="Fulton L."/>
            <person name="Fulton R."/>
            <person name="Fronick C."/>
            <person name="O'Laughlin M."/>
            <person name="Godfrey J."/>
            <person name="Miner T."/>
            <person name="Herter B."/>
            <person name="Appelbaum E."/>
            <person name="Cordes M."/>
            <person name="Lek S."/>
            <person name="Wollam A."/>
            <person name="Pepin K.H."/>
            <person name="Palsikar V.B."/>
            <person name="Mitreva M."/>
            <person name="Wilson R.K."/>
        </authorList>
    </citation>
    <scope>NUCLEOTIDE SEQUENCE [LARGE SCALE GENOMIC DNA]</scope>
    <source>
        <strain evidence="1 2">F0580</strain>
    </source>
</reference>
<sequence length="288" mass="31326">MAQKTSTLSSKSAHTLALWCFAAALICALAFGLSKLIAWQQAVERAQNSQTALYTKYSFDPGYIISDEQFFDSDSMTTAEIQSFLEEKGANCSGDLCLKNLTVPVTSQNADNECSAYTAPDSGTASVAQIIDASARACGISQKVLLTILQKEQNLISKTSVTQEELDKALGLSCPDTEACDVNYAGFFKQVYGAAHRFKYYLNHEKQYNYHAGTLNSVRYSPNEACGASDVYIYNDATAVLYIYTPYQPNAAALAAGTGTGDECSSYGNRNFMIIYTSYFGSPTVKQE</sequence>
<name>U1SLG8_9BIFI</name>